<protein>
    <submittedName>
        <fullName evidence="3">Uncharacterized protein</fullName>
    </submittedName>
</protein>
<keyword evidence="2" id="KW-0732">Signal</keyword>
<dbReference type="InterPro" id="IPR046150">
    <property type="entry name" value="DUF6152"/>
</dbReference>
<sequence>MNTKGKLVSVIFVGGLLSLTAPPVHAHHAFSAEFDAEQPIELKGVVTKLELVNPHSWLYLDVKQTDGSAENWGFEFGAPFSLKQKGITKASLPVGSEVTIQGYRAKNGKDFGYAVTTVLSDGRSVKTGGAQDAPDAQAQGNGQAQ</sequence>
<evidence type="ECO:0000313" key="3">
    <source>
        <dbReference type="EMBL" id="OAH99702.1"/>
    </source>
</evidence>
<feature type="region of interest" description="Disordered" evidence="1">
    <location>
        <begin position="124"/>
        <end position="145"/>
    </location>
</feature>
<evidence type="ECO:0000256" key="1">
    <source>
        <dbReference type="SAM" id="MobiDB-lite"/>
    </source>
</evidence>
<evidence type="ECO:0000313" key="4">
    <source>
        <dbReference type="Proteomes" id="UP000078090"/>
    </source>
</evidence>
<reference evidence="3 4" key="1">
    <citation type="submission" date="2016-03" db="EMBL/GenBank/DDBJ databases">
        <authorList>
            <person name="Ploux O."/>
        </authorList>
    </citation>
    <scope>NUCLEOTIDE SEQUENCE [LARGE SCALE GENOMIC DNA]</scope>
    <source>
        <strain evidence="3 4">R-45363</strain>
    </source>
</reference>
<organism evidence="3 4">
    <name type="scientific">Methylomonas methanica</name>
    <dbReference type="NCBI Taxonomy" id="421"/>
    <lineage>
        <taxon>Bacteria</taxon>
        <taxon>Pseudomonadati</taxon>
        <taxon>Pseudomonadota</taxon>
        <taxon>Gammaproteobacteria</taxon>
        <taxon>Methylococcales</taxon>
        <taxon>Methylococcaceae</taxon>
        <taxon>Methylomonas</taxon>
    </lineage>
</organism>
<dbReference type="RefSeq" id="WP_064009975.1">
    <property type="nucleotide sequence ID" value="NZ_LUUG01000101.1"/>
</dbReference>
<dbReference type="EMBL" id="LUUG01000101">
    <property type="protein sequence ID" value="OAH99702.1"/>
    <property type="molecule type" value="Genomic_DNA"/>
</dbReference>
<comment type="caution">
    <text evidence="3">The sequence shown here is derived from an EMBL/GenBank/DDBJ whole genome shotgun (WGS) entry which is preliminary data.</text>
</comment>
<dbReference type="Proteomes" id="UP000078090">
    <property type="component" value="Unassembled WGS sequence"/>
</dbReference>
<name>A0A177M382_METMH</name>
<proteinExistence type="predicted"/>
<evidence type="ECO:0000256" key="2">
    <source>
        <dbReference type="SAM" id="SignalP"/>
    </source>
</evidence>
<feature type="chain" id="PRO_5008067613" evidence="2">
    <location>
        <begin position="27"/>
        <end position="145"/>
    </location>
</feature>
<dbReference type="OrthoDB" id="6896283at2"/>
<accession>A0A177M382</accession>
<feature type="signal peptide" evidence="2">
    <location>
        <begin position="1"/>
        <end position="26"/>
    </location>
</feature>
<dbReference type="Pfam" id="PF19649">
    <property type="entry name" value="DUF6152"/>
    <property type="match status" value="1"/>
</dbReference>
<feature type="compositionally biased region" description="Low complexity" evidence="1">
    <location>
        <begin position="128"/>
        <end position="145"/>
    </location>
</feature>
<dbReference type="AlphaFoldDB" id="A0A177M382"/>
<gene>
    <name evidence="3" type="ORF">A1332_19515</name>
</gene>